<dbReference type="Pfam" id="PF13801">
    <property type="entry name" value="Metal_resist"/>
    <property type="match status" value="1"/>
</dbReference>
<comment type="caution">
    <text evidence="3">The sequence shown here is derived from an EMBL/GenBank/DDBJ whole genome shotgun (WGS) entry which is preliminary data.</text>
</comment>
<reference evidence="3" key="1">
    <citation type="submission" date="2021-01" db="EMBL/GenBank/DDBJ databases">
        <title>Fulvivirga kasyanovii gen. nov., sp nov., a novel member of the phylum Bacteroidetes isolated from seawater in a mussel farm.</title>
        <authorList>
            <person name="Zhao L.-H."/>
            <person name="Wang Z.-J."/>
        </authorList>
    </citation>
    <scope>NUCLEOTIDE SEQUENCE</scope>
    <source>
        <strain evidence="3">2943</strain>
    </source>
</reference>
<name>A0A937JYI3_9BACT</name>
<dbReference type="AlphaFoldDB" id="A0A937JYI3"/>
<dbReference type="RefSeq" id="WP_202244248.1">
    <property type="nucleotide sequence ID" value="NZ_JAESIY010000005.1"/>
</dbReference>
<sequence>MKNSKFKISIVAFLIISSSVMVSAQQGPGRGDGFNKGKKEWSHKRSLRGHGPGDTIHMIPKLTEDQKGKMKEMRLSFYKETLPLKNELNEKKAQLRTLTTVESPNMKKVNKLIENMGAIEVELKKARVAHHQEVRSQLTEEQRIFFDRRSMGMGSKRHRGRR</sequence>
<proteinExistence type="predicted"/>
<gene>
    <name evidence="3" type="ORF">JL102_09950</name>
</gene>
<organism evidence="3 4">
    <name type="scientific">Fulvivirga sediminis</name>
    <dbReference type="NCBI Taxonomy" id="2803949"/>
    <lineage>
        <taxon>Bacteria</taxon>
        <taxon>Pseudomonadati</taxon>
        <taxon>Bacteroidota</taxon>
        <taxon>Cytophagia</taxon>
        <taxon>Cytophagales</taxon>
        <taxon>Fulvivirgaceae</taxon>
        <taxon>Fulvivirga</taxon>
    </lineage>
</organism>
<dbReference type="EMBL" id="JAESIY010000005">
    <property type="protein sequence ID" value="MBL3656453.1"/>
    <property type="molecule type" value="Genomic_DNA"/>
</dbReference>
<dbReference type="InterPro" id="IPR025961">
    <property type="entry name" value="Metal_resist"/>
</dbReference>
<feature type="region of interest" description="Disordered" evidence="1">
    <location>
        <begin position="24"/>
        <end position="52"/>
    </location>
</feature>
<dbReference type="Proteomes" id="UP000659388">
    <property type="component" value="Unassembled WGS sequence"/>
</dbReference>
<evidence type="ECO:0000313" key="3">
    <source>
        <dbReference type="EMBL" id="MBL3656453.1"/>
    </source>
</evidence>
<protein>
    <submittedName>
        <fullName evidence="3">Periplasmic heavy metal sensor</fullName>
    </submittedName>
</protein>
<dbReference type="Gene3D" id="1.20.120.1490">
    <property type="match status" value="1"/>
</dbReference>
<feature type="chain" id="PRO_5037459508" evidence="2">
    <location>
        <begin position="25"/>
        <end position="162"/>
    </location>
</feature>
<keyword evidence="4" id="KW-1185">Reference proteome</keyword>
<evidence type="ECO:0000256" key="2">
    <source>
        <dbReference type="SAM" id="SignalP"/>
    </source>
</evidence>
<keyword evidence="2" id="KW-0732">Signal</keyword>
<accession>A0A937JYI3</accession>
<feature type="signal peptide" evidence="2">
    <location>
        <begin position="1"/>
        <end position="24"/>
    </location>
</feature>
<evidence type="ECO:0000256" key="1">
    <source>
        <dbReference type="SAM" id="MobiDB-lite"/>
    </source>
</evidence>
<evidence type="ECO:0000313" key="4">
    <source>
        <dbReference type="Proteomes" id="UP000659388"/>
    </source>
</evidence>